<comment type="caution">
    <text evidence="2">The sequence shown here is derived from an EMBL/GenBank/DDBJ whole genome shotgun (WGS) entry which is preliminary data.</text>
</comment>
<protein>
    <submittedName>
        <fullName evidence="2">Fibronectin type III domain-containing protein</fullName>
    </submittedName>
</protein>
<dbReference type="CDD" id="cd00063">
    <property type="entry name" value="FN3"/>
    <property type="match status" value="1"/>
</dbReference>
<reference evidence="2" key="1">
    <citation type="journal article" date="2021" name="PeerJ">
        <title>Extensive microbial diversity within the chicken gut microbiome revealed by metagenomics and culture.</title>
        <authorList>
            <person name="Gilroy R."/>
            <person name="Ravi A."/>
            <person name="Getino M."/>
            <person name="Pursley I."/>
            <person name="Horton D.L."/>
            <person name="Alikhan N.F."/>
            <person name="Baker D."/>
            <person name="Gharbi K."/>
            <person name="Hall N."/>
            <person name="Watson M."/>
            <person name="Adriaenssens E.M."/>
            <person name="Foster-Nyarko E."/>
            <person name="Jarju S."/>
            <person name="Secka A."/>
            <person name="Antonio M."/>
            <person name="Oren A."/>
            <person name="Chaudhuri R.R."/>
            <person name="La Ragione R."/>
            <person name="Hildebrand F."/>
            <person name="Pallen M.J."/>
        </authorList>
    </citation>
    <scope>NUCLEOTIDE SEQUENCE</scope>
    <source>
        <strain evidence="2">ChiGjej6B6-14162</strain>
    </source>
</reference>
<dbReference type="Pfam" id="PF01841">
    <property type="entry name" value="Transglut_core"/>
    <property type="match status" value="1"/>
</dbReference>
<evidence type="ECO:0000313" key="3">
    <source>
        <dbReference type="Proteomes" id="UP000886740"/>
    </source>
</evidence>
<dbReference type="InterPro" id="IPR036116">
    <property type="entry name" value="FN3_sf"/>
</dbReference>
<organism evidence="2 3">
    <name type="scientific">Candidatus Parabacteroides intestinipullorum</name>
    <dbReference type="NCBI Taxonomy" id="2838723"/>
    <lineage>
        <taxon>Bacteria</taxon>
        <taxon>Pseudomonadati</taxon>
        <taxon>Bacteroidota</taxon>
        <taxon>Bacteroidia</taxon>
        <taxon>Bacteroidales</taxon>
        <taxon>Tannerellaceae</taxon>
        <taxon>Parabacteroides</taxon>
    </lineage>
</organism>
<dbReference type="PANTHER" id="PTHR33490:SF6">
    <property type="entry name" value="SLL1049 PROTEIN"/>
    <property type="match status" value="1"/>
</dbReference>
<dbReference type="Gene3D" id="2.60.40.10">
    <property type="entry name" value="Immunoglobulins"/>
    <property type="match status" value="1"/>
</dbReference>
<dbReference type="InterPro" id="IPR002931">
    <property type="entry name" value="Transglutaminase-like"/>
</dbReference>
<feature type="non-terminal residue" evidence="2">
    <location>
        <position position="1"/>
    </location>
</feature>
<dbReference type="SUPFAM" id="SSF49265">
    <property type="entry name" value="Fibronectin type III"/>
    <property type="match status" value="1"/>
</dbReference>
<proteinExistence type="predicted"/>
<reference evidence="2" key="2">
    <citation type="submission" date="2021-04" db="EMBL/GenBank/DDBJ databases">
        <authorList>
            <person name="Gilroy R."/>
        </authorList>
    </citation>
    <scope>NUCLEOTIDE SEQUENCE</scope>
    <source>
        <strain evidence="2">ChiGjej6B6-14162</strain>
    </source>
</reference>
<evidence type="ECO:0000259" key="1">
    <source>
        <dbReference type="PROSITE" id="PS50853"/>
    </source>
</evidence>
<accession>A0A9D1X9U2</accession>
<dbReference type="SMART" id="SM00460">
    <property type="entry name" value="TGc"/>
    <property type="match status" value="1"/>
</dbReference>
<dbReference type="Pfam" id="PF00041">
    <property type="entry name" value="fn3"/>
    <property type="match status" value="1"/>
</dbReference>
<dbReference type="PANTHER" id="PTHR33490">
    <property type="entry name" value="BLR5614 PROTEIN-RELATED"/>
    <property type="match status" value="1"/>
</dbReference>
<dbReference type="InterPro" id="IPR013783">
    <property type="entry name" value="Ig-like_fold"/>
</dbReference>
<dbReference type="InterPro" id="IPR003961">
    <property type="entry name" value="FN3_dom"/>
</dbReference>
<dbReference type="EMBL" id="DXEL01000066">
    <property type="protein sequence ID" value="HIX75255.1"/>
    <property type="molecule type" value="Genomic_DNA"/>
</dbReference>
<dbReference type="InterPro" id="IPR038765">
    <property type="entry name" value="Papain-like_cys_pep_sf"/>
</dbReference>
<dbReference type="AlphaFoldDB" id="A0A9D1X9U2"/>
<sequence length="435" mass="49534">PAPVNNIYQDISGMRISSGEIIDIDGTPNKYLRDLCESDLPGRGEEYRLSMDFSVTLYPMYIDMDQFTTLYPYDTESEIYKKYTINKNEYIDTNNIGIRNISDQLWQESNGDIIAYARLCYEYVATHFKYLNPNTGIHPIAKILSDGGGDCGNLASIFVNLLRAKKIPAKHIVTVRPDGTYHVWADFYLEKYGWIPVDVNRKLDDPQGNYFGYCLGDGIVMSEDILHNIEFVSGEKYEAVILQTFYFWYWCMSGHNIDVSQQIQANQESFVHNPIISNVNAQEAIVTWDPVYGATGYRLEIREVSSGTMVDQITKDSDSFNHEFSGLNPDTDYEITLVPLRKVGNIETQMGWYYVRFRTDHLSTINEVVEDVTTSVWGNSGSLLIRSDKSGEAFISTFMGRSFQSIPFSVGETRISLPNGYYIVKIGDEVFKIAL</sequence>
<dbReference type="PROSITE" id="PS50853">
    <property type="entry name" value="FN3"/>
    <property type="match status" value="1"/>
</dbReference>
<name>A0A9D1X9U2_9BACT</name>
<dbReference type="Gene3D" id="3.10.620.30">
    <property type="match status" value="1"/>
</dbReference>
<dbReference type="Proteomes" id="UP000886740">
    <property type="component" value="Unassembled WGS sequence"/>
</dbReference>
<dbReference type="SMART" id="SM00060">
    <property type="entry name" value="FN3"/>
    <property type="match status" value="1"/>
</dbReference>
<feature type="domain" description="Fibronectin type-III" evidence="1">
    <location>
        <begin position="270"/>
        <end position="360"/>
    </location>
</feature>
<evidence type="ECO:0000313" key="2">
    <source>
        <dbReference type="EMBL" id="HIX75255.1"/>
    </source>
</evidence>
<dbReference type="SUPFAM" id="SSF54001">
    <property type="entry name" value="Cysteine proteinases"/>
    <property type="match status" value="1"/>
</dbReference>
<gene>
    <name evidence="2" type="ORF">H9977_09530</name>
</gene>